<reference evidence="6 8" key="1">
    <citation type="submission" date="2016-01" db="EMBL/GenBank/DDBJ databases">
        <authorList>
            <person name="Oliw E.H."/>
        </authorList>
    </citation>
    <scope>NUCLEOTIDE SEQUENCE [LARGE SCALE GENOMIC DNA]</scope>
    <source>
        <strain evidence="6 8">KA00635</strain>
    </source>
</reference>
<organism evidence="6 8">
    <name type="scientific">Aerococcus christensenii</name>
    <dbReference type="NCBI Taxonomy" id="87541"/>
    <lineage>
        <taxon>Bacteria</taxon>
        <taxon>Bacillati</taxon>
        <taxon>Bacillota</taxon>
        <taxon>Bacilli</taxon>
        <taxon>Lactobacillales</taxon>
        <taxon>Aerococcaceae</taxon>
        <taxon>Aerococcus</taxon>
    </lineage>
</organism>
<comment type="caution">
    <text evidence="6">The sequence shown here is derived from an EMBL/GenBank/DDBJ whole genome shotgun (WGS) entry which is preliminary data.</text>
</comment>
<dbReference type="EMBL" id="LSCQ01000019">
    <property type="protein sequence ID" value="KXB37800.1"/>
    <property type="molecule type" value="Genomic_DNA"/>
</dbReference>
<dbReference type="PATRIC" id="fig|87541.4.peg.360"/>
<comment type="similarity">
    <text evidence="2">Belongs to the HAD-like hydrolase superfamily. CbbY/CbbZ/Gph/YieH family.</text>
</comment>
<keyword evidence="6" id="KW-0378">Hydrolase</keyword>
<dbReference type="InterPro" id="IPR036412">
    <property type="entry name" value="HAD-like_sf"/>
</dbReference>
<dbReference type="InterPro" id="IPR041492">
    <property type="entry name" value="HAD_2"/>
</dbReference>
<keyword evidence="9" id="KW-1185">Reference proteome</keyword>
<evidence type="ECO:0000313" key="6">
    <source>
        <dbReference type="EMBL" id="KXB37800.1"/>
    </source>
</evidence>
<dbReference type="InterPro" id="IPR006439">
    <property type="entry name" value="HAD-SF_hydro_IA"/>
</dbReference>
<keyword evidence="3" id="KW-0479">Metal-binding</keyword>
<dbReference type="SFLD" id="SFLDS00003">
    <property type="entry name" value="Haloacid_Dehalogenase"/>
    <property type="match status" value="1"/>
</dbReference>
<evidence type="ECO:0000313" key="8">
    <source>
        <dbReference type="Proteomes" id="UP000070422"/>
    </source>
</evidence>
<evidence type="ECO:0000256" key="1">
    <source>
        <dbReference type="ARBA" id="ARBA00001946"/>
    </source>
</evidence>
<dbReference type="EMBL" id="PKGZ01000001">
    <property type="protein sequence ID" value="PKY92024.1"/>
    <property type="molecule type" value="Genomic_DNA"/>
</dbReference>
<keyword evidence="4" id="KW-0460">Magnesium</keyword>
<protein>
    <submittedName>
        <fullName evidence="6">HAD hydrolase, family IA, variant 3</fullName>
    </submittedName>
</protein>
<dbReference type="PANTHER" id="PTHR46193">
    <property type="entry name" value="6-PHOSPHOGLUCONATE PHOSPHATASE"/>
    <property type="match status" value="1"/>
</dbReference>
<dbReference type="Pfam" id="PF13419">
    <property type="entry name" value="HAD_2"/>
    <property type="match status" value="1"/>
</dbReference>
<evidence type="ECO:0000256" key="2">
    <source>
        <dbReference type="ARBA" id="ARBA00006171"/>
    </source>
</evidence>
<dbReference type="GO" id="GO:0016787">
    <property type="term" value="F:hydrolase activity"/>
    <property type="evidence" value="ECO:0007669"/>
    <property type="project" value="UniProtKB-KW"/>
</dbReference>
<dbReference type="Gene3D" id="3.40.50.1000">
    <property type="entry name" value="HAD superfamily/HAD-like"/>
    <property type="match status" value="1"/>
</dbReference>
<dbReference type="SFLD" id="SFLDG01129">
    <property type="entry name" value="C1.5:_HAD__Beta-PGM__Phosphata"/>
    <property type="match status" value="1"/>
</dbReference>
<dbReference type="RefSeq" id="WP_060936461.1">
    <property type="nucleotide sequence ID" value="NZ_JASOZP010000001.1"/>
</dbReference>
<reference evidence="7 9" key="2">
    <citation type="submission" date="2017-12" db="EMBL/GenBank/DDBJ databases">
        <title>Phylogenetic diversity of female urinary microbiome.</title>
        <authorList>
            <person name="Thomas-White K."/>
            <person name="Wolfe A.J."/>
        </authorList>
    </citation>
    <scope>NUCLEOTIDE SEQUENCE [LARGE SCALE GENOMIC DNA]</scope>
    <source>
        <strain evidence="7 9">UMB0844</strain>
    </source>
</reference>
<dbReference type="GO" id="GO:0046872">
    <property type="term" value="F:metal ion binding"/>
    <property type="evidence" value="ECO:0007669"/>
    <property type="project" value="UniProtKB-KW"/>
</dbReference>
<dbReference type="Proteomes" id="UP000234775">
    <property type="component" value="Unassembled WGS sequence"/>
</dbReference>
<evidence type="ECO:0000313" key="9">
    <source>
        <dbReference type="Proteomes" id="UP000234775"/>
    </source>
</evidence>
<dbReference type="InterPro" id="IPR051600">
    <property type="entry name" value="Beta-PGM-like"/>
</dbReference>
<comment type="cofactor">
    <cofactor evidence="1">
        <name>Mg(2+)</name>
        <dbReference type="ChEBI" id="CHEBI:18420"/>
    </cofactor>
</comment>
<dbReference type="Proteomes" id="UP000070422">
    <property type="component" value="Unassembled WGS sequence"/>
</dbReference>
<dbReference type="OrthoDB" id="9797743at2"/>
<dbReference type="NCBIfam" id="TIGR01509">
    <property type="entry name" value="HAD-SF-IA-v3"/>
    <property type="match status" value="1"/>
</dbReference>
<dbReference type="SFLD" id="SFLDG01135">
    <property type="entry name" value="C1.5.6:_HAD__Beta-PGM__Phospha"/>
    <property type="match status" value="1"/>
</dbReference>
<dbReference type="NCBIfam" id="TIGR01549">
    <property type="entry name" value="HAD-SF-IA-v1"/>
    <property type="match status" value="1"/>
</dbReference>
<accession>A0A133Y3M1</accession>
<evidence type="ECO:0000256" key="5">
    <source>
        <dbReference type="ARBA" id="ARBA00023277"/>
    </source>
</evidence>
<dbReference type="Gene3D" id="1.10.150.240">
    <property type="entry name" value="Putative phosphatase, domain 2"/>
    <property type="match status" value="1"/>
</dbReference>
<sequence>MDGKNKGYQLPKAVIFDLDGTLVDTEKIYHQGWHAVLAEYGVQVTEEQLNQLRGHTRTDNNSLVQSWLGGDEEKMLEARAKRDAYFDQAIANGAIRVKSHILTLLNFLKDRGVHLGVATSSYQKRGLSELEASQLLQYFEVVVYGDQVQRGKPQPDIYQKALEKLEVAAEEACAVEDSVTGLLSAVHAGLRTYFLPECDLTDEEKKYVDHPLNGGTFASAKELVDYLKER</sequence>
<proteinExistence type="inferred from homology"/>
<keyword evidence="5" id="KW-0119">Carbohydrate metabolism</keyword>
<dbReference type="InterPro" id="IPR023198">
    <property type="entry name" value="PGP-like_dom2"/>
</dbReference>
<dbReference type="InterPro" id="IPR023214">
    <property type="entry name" value="HAD_sf"/>
</dbReference>
<dbReference type="PANTHER" id="PTHR46193:SF18">
    <property type="entry name" value="HEXITOL PHOSPHATASE B"/>
    <property type="match status" value="1"/>
</dbReference>
<dbReference type="SUPFAM" id="SSF56784">
    <property type="entry name" value="HAD-like"/>
    <property type="match status" value="1"/>
</dbReference>
<dbReference type="STRING" id="87541.AWM71_02440"/>
<gene>
    <name evidence="7" type="ORF">CYJ27_00890</name>
    <name evidence="6" type="ORF">HMPREF3187_00359</name>
</gene>
<evidence type="ECO:0000256" key="3">
    <source>
        <dbReference type="ARBA" id="ARBA00022723"/>
    </source>
</evidence>
<evidence type="ECO:0000256" key="4">
    <source>
        <dbReference type="ARBA" id="ARBA00022842"/>
    </source>
</evidence>
<dbReference type="AlphaFoldDB" id="A0A133Y3M1"/>
<name>A0A133Y3M1_9LACT</name>
<evidence type="ECO:0000313" key="7">
    <source>
        <dbReference type="EMBL" id="PKY92024.1"/>
    </source>
</evidence>